<reference evidence="2" key="1">
    <citation type="submission" date="2023-03" db="EMBL/GenBank/DDBJ databases">
        <title>Massive genome expansion in bonnet fungi (Mycena s.s.) driven by repeated elements and novel gene families across ecological guilds.</title>
        <authorList>
            <consortium name="Lawrence Berkeley National Laboratory"/>
            <person name="Harder C.B."/>
            <person name="Miyauchi S."/>
            <person name="Viragh M."/>
            <person name="Kuo A."/>
            <person name="Thoen E."/>
            <person name="Andreopoulos B."/>
            <person name="Lu D."/>
            <person name="Skrede I."/>
            <person name="Drula E."/>
            <person name="Henrissat B."/>
            <person name="Morin E."/>
            <person name="Kohler A."/>
            <person name="Barry K."/>
            <person name="LaButti K."/>
            <person name="Morin E."/>
            <person name="Salamov A."/>
            <person name="Lipzen A."/>
            <person name="Mereny Z."/>
            <person name="Hegedus B."/>
            <person name="Baldrian P."/>
            <person name="Stursova M."/>
            <person name="Weitz H."/>
            <person name="Taylor A."/>
            <person name="Grigoriev I.V."/>
            <person name="Nagy L.G."/>
            <person name="Martin F."/>
            <person name="Kauserud H."/>
        </authorList>
    </citation>
    <scope>NUCLEOTIDE SEQUENCE</scope>
    <source>
        <strain evidence="2">CBHHK002</strain>
    </source>
</reference>
<organism evidence="2 3">
    <name type="scientific">Mycena albidolilacea</name>
    <dbReference type="NCBI Taxonomy" id="1033008"/>
    <lineage>
        <taxon>Eukaryota</taxon>
        <taxon>Fungi</taxon>
        <taxon>Dikarya</taxon>
        <taxon>Basidiomycota</taxon>
        <taxon>Agaricomycotina</taxon>
        <taxon>Agaricomycetes</taxon>
        <taxon>Agaricomycetidae</taxon>
        <taxon>Agaricales</taxon>
        <taxon>Marasmiineae</taxon>
        <taxon>Mycenaceae</taxon>
        <taxon>Mycena</taxon>
    </lineage>
</organism>
<sequence length="251" mass="27345">MFINFRTFRKILLGTILLISATSVVLSVYLKPYLKPSPNSAYVLLGILDTLIFAIILSVGRTLFQSPQTVATEALGLFALLPFALILALYSMTLSVTPDQNVLSIFSILQILIFIGTTLHGLYTIGLLCTAMLTVCVFDADVYARDIDSSPSPFPMSFLLGSICPCFCRSDPASLDLEYVPEHPNIVCLPGCNCSIAKTQLPNTSEGERTPGLQPTANNMLMVRGLSSRSLVRVPNDVERRSSIAVSFEEV</sequence>
<feature type="transmembrane region" description="Helical" evidence="1">
    <location>
        <begin position="12"/>
        <end position="30"/>
    </location>
</feature>
<dbReference type="AlphaFoldDB" id="A0AAD7A615"/>
<evidence type="ECO:0000256" key="1">
    <source>
        <dbReference type="SAM" id="Phobius"/>
    </source>
</evidence>
<keyword evidence="1" id="KW-0812">Transmembrane</keyword>
<keyword evidence="1" id="KW-1133">Transmembrane helix</keyword>
<accession>A0AAD7A615</accession>
<keyword evidence="3" id="KW-1185">Reference proteome</keyword>
<evidence type="ECO:0000313" key="2">
    <source>
        <dbReference type="EMBL" id="KAJ7350368.1"/>
    </source>
</evidence>
<comment type="caution">
    <text evidence="2">The sequence shown here is derived from an EMBL/GenBank/DDBJ whole genome shotgun (WGS) entry which is preliminary data.</text>
</comment>
<keyword evidence="1" id="KW-0472">Membrane</keyword>
<dbReference type="Proteomes" id="UP001218218">
    <property type="component" value="Unassembled WGS sequence"/>
</dbReference>
<feature type="transmembrane region" description="Helical" evidence="1">
    <location>
        <begin position="75"/>
        <end position="96"/>
    </location>
</feature>
<evidence type="ECO:0000313" key="3">
    <source>
        <dbReference type="Proteomes" id="UP001218218"/>
    </source>
</evidence>
<name>A0AAD7A615_9AGAR</name>
<feature type="transmembrane region" description="Helical" evidence="1">
    <location>
        <begin position="102"/>
        <end position="123"/>
    </location>
</feature>
<feature type="transmembrane region" description="Helical" evidence="1">
    <location>
        <begin position="42"/>
        <end position="63"/>
    </location>
</feature>
<proteinExistence type="predicted"/>
<dbReference type="EMBL" id="JARIHO010000014">
    <property type="protein sequence ID" value="KAJ7350368.1"/>
    <property type="molecule type" value="Genomic_DNA"/>
</dbReference>
<protein>
    <submittedName>
        <fullName evidence="2">Uncharacterized protein</fullName>
    </submittedName>
</protein>
<gene>
    <name evidence="2" type="ORF">DFH08DRAFT_861207</name>
</gene>